<dbReference type="Gene3D" id="3.40.50.1820">
    <property type="entry name" value="alpha/beta hydrolase"/>
    <property type="match status" value="1"/>
</dbReference>
<name>A0A8J5K836_HOMAM</name>
<evidence type="ECO:0000313" key="5">
    <source>
        <dbReference type="Proteomes" id="UP000747542"/>
    </source>
</evidence>
<evidence type="ECO:0000259" key="3">
    <source>
        <dbReference type="Pfam" id="PF00930"/>
    </source>
</evidence>
<dbReference type="Gene3D" id="2.140.10.30">
    <property type="entry name" value="Dipeptidylpeptidase IV, N-terminal domain"/>
    <property type="match status" value="1"/>
</dbReference>
<feature type="domain" description="Dipeptidylpeptidase IV N-terminal" evidence="3">
    <location>
        <begin position="202"/>
        <end position="568"/>
    </location>
</feature>
<dbReference type="AlphaFoldDB" id="A0A8J5K836"/>
<reference evidence="4" key="1">
    <citation type="journal article" date="2021" name="Sci. Adv.">
        <title>The American lobster genome reveals insights on longevity, neural, and immune adaptations.</title>
        <authorList>
            <person name="Polinski J.M."/>
            <person name="Zimin A.V."/>
            <person name="Clark K.F."/>
            <person name="Kohn A.B."/>
            <person name="Sadowski N."/>
            <person name="Timp W."/>
            <person name="Ptitsyn A."/>
            <person name="Khanna P."/>
            <person name="Romanova D.Y."/>
            <person name="Williams P."/>
            <person name="Greenwood S.J."/>
            <person name="Moroz L.L."/>
            <person name="Walt D.R."/>
            <person name="Bodnar A.G."/>
        </authorList>
    </citation>
    <scope>NUCLEOTIDE SEQUENCE</scope>
    <source>
        <strain evidence="4">GMGI-L3</strain>
    </source>
</reference>
<organism evidence="4 5">
    <name type="scientific">Homarus americanus</name>
    <name type="common">American lobster</name>
    <dbReference type="NCBI Taxonomy" id="6706"/>
    <lineage>
        <taxon>Eukaryota</taxon>
        <taxon>Metazoa</taxon>
        <taxon>Ecdysozoa</taxon>
        <taxon>Arthropoda</taxon>
        <taxon>Crustacea</taxon>
        <taxon>Multicrustacea</taxon>
        <taxon>Malacostraca</taxon>
        <taxon>Eumalacostraca</taxon>
        <taxon>Eucarida</taxon>
        <taxon>Decapoda</taxon>
        <taxon>Pleocyemata</taxon>
        <taxon>Astacidea</taxon>
        <taxon>Nephropoidea</taxon>
        <taxon>Nephropidae</taxon>
        <taxon>Homarus</taxon>
    </lineage>
</organism>
<accession>A0A8J5K836</accession>
<evidence type="ECO:0000259" key="2">
    <source>
        <dbReference type="Pfam" id="PF00326"/>
    </source>
</evidence>
<gene>
    <name evidence="4" type="primary">Dpp8-L</name>
    <name evidence="4" type="ORF">Hamer_G012577</name>
</gene>
<dbReference type="SUPFAM" id="SSF82171">
    <property type="entry name" value="DPP6 N-terminal domain-like"/>
    <property type="match status" value="1"/>
</dbReference>
<evidence type="ECO:0000313" key="4">
    <source>
        <dbReference type="EMBL" id="KAG7171001.1"/>
    </source>
</evidence>
<dbReference type="InterPro" id="IPR001375">
    <property type="entry name" value="Peptidase_S9_cat"/>
</dbReference>
<dbReference type="InterPro" id="IPR002469">
    <property type="entry name" value="Peptidase_S9B_N"/>
</dbReference>
<keyword evidence="5" id="KW-1185">Reference proteome</keyword>
<dbReference type="Pfam" id="PF00930">
    <property type="entry name" value="DPPIV_N"/>
    <property type="match status" value="1"/>
</dbReference>
<dbReference type="Pfam" id="PF00326">
    <property type="entry name" value="Peptidase_S9"/>
    <property type="match status" value="1"/>
</dbReference>
<dbReference type="Proteomes" id="UP000747542">
    <property type="component" value="Unassembled WGS sequence"/>
</dbReference>
<dbReference type="InterPro" id="IPR050278">
    <property type="entry name" value="Serine_Prot_S9B/DPPIV"/>
</dbReference>
<protein>
    <submittedName>
        <fullName evidence="4">Dipeptidyl peptidase 8-like</fullName>
    </submittedName>
</protein>
<feature type="compositionally biased region" description="Basic and acidic residues" evidence="1">
    <location>
        <begin position="12"/>
        <end position="25"/>
    </location>
</feature>
<proteinExistence type="predicted"/>
<sequence length="859" mass="97293">MFCQQMALLPEPRPDRSLVNEEKMPRIPTGSGGVSRGAVGTGGNSLNWREVHLRVRELRRTFLHLSVKTPTDVTFRRLGPSQLRCYFLLSPGQGRESTLFYADINLESVTCGKLANQTWGSRIIYQEVLDSGHSFLWRRTSREEQLLSERRRISTWGITNYELHPTSGTLVFPASSTIFQCVHPERPTGPISPRELPSCQVRLNPQICPANPNLIAFAARYDIYLYNTKTGEEKRVTHVHSGSGRLEYDPKSAGMPSYVMQEEFSRYQGYWWQPISPDGVYRLLFEEVDESEVPIVQFILPDDSAGMLDEFRFPRAGMSNAESTLRMLEVEVGPAEELRVTTRHLRHDLKQLAPWHEYLVRVGWVPDGKQIWCQLLDRRQQRLELILLSLSSFTGQKSPATPSAPSSPLLSPHVIVSQHSNTWIDVHNLLYWWTSHADPSQRMLIWASEETGHRHLYLLLCQLSPPSSTEDQPSHEDQGLVSAQLVQKIALTRGDWSVTGNSLWVDETRGLVYFTGLRDSPLEQHLYVTSISQQGVIQRLTEQGFSHQVALNEDCSVFTTVYSSVETPSQSQVLRITPLDGQNNSGQLVWVSVFGDLVNETLSEGLREIKSLVVPEVFTTRINSGDVIYSMVFKPHNFTPGRKYPTVLCIYGGPQVQLVTNTFKGFRHMRTHMLAAHGFCVVSIDSRGSDNRGGTVEIEDQVEVLQLLAGQCDYMDLTRLAVTGWSYGGYLSLMALAQRPDVFKVAIAGAPVVSWSLYDTGYTERYMDLPSVNPEGYRNGSVLSYVNNLPDEENRLLIVQGMIDENVHFSHTNQLIQALIKAGKPYQLQIYPHERHCLRQLDSNEHYETKLLSFLLNNL</sequence>
<feature type="region of interest" description="Disordered" evidence="1">
    <location>
        <begin position="1"/>
        <end position="39"/>
    </location>
</feature>
<feature type="domain" description="Peptidase S9 prolyl oligopeptidase catalytic" evidence="2">
    <location>
        <begin position="667"/>
        <end position="859"/>
    </location>
</feature>
<evidence type="ECO:0000256" key="1">
    <source>
        <dbReference type="SAM" id="MobiDB-lite"/>
    </source>
</evidence>
<dbReference type="GO" id="GO:0008239">
    <property type="term" value="F:dipeptidyl-peptidase activity"/>
    <property type="evidence" value="ECO:0007669"/>
    <property type="project" value="TreeGrafter"/>
</dbReference>
<dbReference type="GO" id="GO:0006508">
    <property type="term" value="P:proteolysis"/>
    <property type="evidence" value="ECO:0007669"/>
    <property type="project" value="InterPro"/>
</dbReference>
<comment type="caution">
    <text evidence="4">The sequence shown here is derived from an EMBL/GenBank/DDBJ whole genome shotgun (WGS) entry which is preliminary data.</text>
</comment>
<dbReference type="SUPFAM" id="SSF53474">
    <property type="entry name" value="alpha/beta-Hydrolases"/>
    <property type="match status" value="1"/>
</dbReference>
<dbReference type="InterPro" id="IPR029058">
    <property type="entry name" value="AB_hydrolase_fold"/>
</dbReference>
<dbReference type="PANTHER" id="PTHR11731:SF193">
    <property type="entry name" value="DIPEPTIDYL PEPTIDASE 9"/>
    <property type="match status" value="1"/>
</dbReference>
<dbReference type="EMBL" id="JAHLQT010013238">
    <property type="protein sequence ID" value="KAG7171001.1"/>
    <property type="molecule type" value="Genomic_DNA"/>
</dbReference>
<dbReference type="GO" id="GO:0008236">
    <property type="term" value="F:serine-type peptidase activity"/>
    <property type="evidence" value="ECO:0007669"/>
    <property type="project" value="InterPro"/>
</dbReference>
<feature type="compositionally biased region" description="Gly residues" evidence="1">
    <location>
        <begin position="30"/>
        <end position="39"/>
    </location>
</feature>
<dbReference type="PANTHER" id="PTHR11731">
    <property type="entry name" value="PROTEASE FAMILY S9B,C DIPEPTIDYL-PEPTIDASE IV-RELATED"/>
    <property type="match status" value="1"/>
</dbReference>